<organism evidence="2 3">
    <name type="scientific">Sinosporangium album</name>
    <dbReference type="NCBI Taxonomy" id="504805"/>
    <lineage>
        <taxon>Bacteria</taxon>
        <taxon>Bacillati</taxon>
        <taxon>Actinomycetota</taxon>
        <taxon>Actinomycetes</taxon>
        <taxon>Streptosporangiales</taxon>
        <taxon>Streptosporangiaceae</taxon>
        <taxon>Sinosporangium</taxon>
    </lineage>
</organism>
<dbReference type="EMBL" id="FNCN01000002">
    <property type="protein sequence ID" value="SDG19597.1"/>
    <property type="molecule type" value="Genomic_DNA"/>
</dbReference>
<dbReference type="RefSeq" id="WP_143020093.1">
    <property type="nucleotide sequence ID" value="NZ_FNCN01000002.1"/>
</dbReference>
<keyword evidence="3" id="KW-1185">Reference proteome</keyword>
<dbReference type="Proteomes" id="UP000198923">
    <property type="component" value="Unassembled WGS sequence"/>
</dbReference>
<evidence type="ECO:0000313" key="3">
    <source>
        <dbReference type="Proteomes" id="UP000198923"/>
    </source>
</evidence>
<dbReference type="AlphaFoldDB" id="A0A1G7S957"/>
<accession>A0A1G7S957</accession>
<proteinExistence type="predicted"/>
<evidence type="ECO:0000256" key="1">
    <source>
        <dbReference type="SAM" id="MobiDB-lite"/>
    </source>
</evidence>
<gene>
    <name evidence="2" type="ORF">SAMN05421505_102216</name>
</gene>
<sequence length="279" mass="30077">MSGESFDPGASLMTGTGYDIDRFAQRFSTGLLSGTGTGEPAGQDITLVVRGSAEAANPEDLARILDVLRSITLHPAGDTAALTRWARVLGQLANLRLASVGHVFEIEEISRGGAQPEEIRSERSDSTRPVEQVHSRLARELRECTGLGARVLGETLGVSREQYSRWISGHAISDLRHGQLNYLHTLITDLVRKLGLPAAKVWLNTPIGGVTPVELMTRRRLDLLHRAIVQVPDVDPVVDGVNVALAVEEDNDLFEGDTDEDAWNPYDSVGGPAGSAEKA</sequence>
<name>A0A1G7S957_9ACTN</name>
<protein>
    <submittedName>
        <fullName evidence="2">Uncharacterized protein</fullName>
    </submittedName>
</protein>
<reference evidence="2 3" key="1">
    <citation type="submission" date="2016-10" db="EMBL/GenBank/DDBJ databases">
        <authorList>
            <person name="de Groot N.N."/>
        </authorList>
    </citation>
    <scope>NUCLEOTIDE SEQUENCE [LARGE SCALE GENOMIC DNA]</scope>
    <source>
        <strain evidence="2 3">CPCC 201354</strain>
    </source>
</reference>
<feature type="region of interest" description="Disordered" evidence="1">
    <location>
        <begin position="255"/>
        <end position="279"/>
    </location>
</feature>
<evidence type="ECO:0000313" key="2">
    <source>
        <dbReference type="EMBL" id="SDG19597.1"/>
    </source>
</evidence>
<dbReference type="OrthoDB" id="4748714at2"/>